<feature type="transmembrane region" description="Helical" evidence="1">
    <location>
        <begin position="84"/>
        <end position="105"/>
    </location>
</feature>
<keyword evidence="1" id="KW-1133">Transmembrane helix</keyword>
<protein>
    <submittedName>
        <fullName evidence="2">Uncharacterized protein</fullName>
    </submittedName>
</protein>
<proteinExistence type="predicted"/>
<accession>A0A9Q9ASV9</accession>
<dbReference type="AlphaFoldDB" id="A0A9Q9ASV9"/>
<evidence type="ECO:0000313" key="2">
    <source>
        <dbReference type="EMBL" id="USW51523.1"/>
    </source>
</evidence>
<keyword evidence="1" id="KW-0812">Transmembrane</keyword>
<organism evidence="2 3">
    <name type="scientific">Septoria linicola</name>
    <dbReference type="NCBI Taxonomy" id="215465"/>
    <lineage>
        <taxon>Eukaryota</taxon>
        <taxon>Fungi</taxon>
        <taxon>Dikarya</taxon>
        <taxon>Ascomycota</taxon>
        <taxon>Pezizomycotina</taxon>
        <taxon>Dothideomycetes</taxon>
        <taxon>Dothideomycetidae</taxon>
        <taxon>Mycosphaerellales</taxon>
        <taxon>Mycosphaerellaceae</taxon>
        <taxon>Septoria</taxon>
    </lineage>
</organism>
<name>A0A9Q9ASV9_9PEZI</name>
<keyword evidence="1" id="KW-0472">Membrane</keyword>
<sequence length="144" mass="15556">MITISQPHLEQIASALEQDGCRLCWFTIPNNINPVTTGLGLPESSLPSLAAALQGIVAHTTVEGLTPEIHQAVQEPFRLGFAQATSTVFLVTLVFTGAAIILACFTMENDKSTEHYVAGNVHKAKDEKTFAEAYANEKKVSTNR</sequence>
<dbReference type="Proteomes" id="UP001056384">
    <property type="component" value="Chromosome 3"/>
</dbReference>
<reference evidence="2" key="1">
    <citation type="submission" date="2022-06" db="EMBL/GenBank/DDBJ databases">
        <title>Complete genome sequences of two strains of the flax pathogen Septoria linicola.</title>
        <authorList>
            <person name="Lapalu N."/>
            <person name="Simon A."/>
            <person name="Demenou B."/>
            <person name="Paumier D."/>
            <person name="Guillot M.-P."/>
            <person name="Gout L."/>
            <person name="Valade R."/>
        </authorList>
    </citation>
    <scope>NUCLEOTIDE SEQUENCE</scope>
    <source>
        <strain evidence="2">SE15195</strain>
    </source>
</reference>
<evidence type="ECO:0000256" key="1">
    <source>
        <dbReference type="SAM" id="Phobius"/>
    </source>
</evidence>
<evidence type="ECO:0000313" key="3">
    <source>
        <dbReference type="Proteomes" id="UP001056384"/>
    </source>
</evidence>
<keyword evidence="3" id="KW-1185">Reference proteome</keyword>
<dbReference type="EMBL" id="CP099420">
    <property type="protein sequence ID" value="USW51523.1"/>
    <property type="molecule type" value="Genomic_DNA"/>
</dbReference>
<gene>
    <name evidence="2" type="ORF">Slin15195_G048420</name>
</gene>